<evidence type="ECO:0000313" key="2">
    <source>
        <dbReference type="EMBL" id="KAF6842179.1"/>
    </source>
</evidence>
<gene>
    <name evidence="2" type="ORF">CMUS01_03356</name>
</gene>
<dbReference type="AlphaFoldDB" id="A0A8H6NTC3"/>
<name>A0A8H6NTC3_9PEZI</name>
<proteinExistence type="predicted"/>
<sequence>MHRVALDTRAIVLDVRAMLGEFGSLVQAGLLGTAVDRSRPCDAPRAASTTEVAALQTLLQSPHADARYGNKGEITTEGSDQRSDYSSNTEKVEPELIGDELGRVSELWTLETMQGSLKHLETFHQSARIAYLTSLGEQVSVSAEMRADLVRMVSSRRSTALWIEGPADVESPSHATLLAAHMVRDLKQLGIPAIFHFVYRPKDASLDRERALLEMVCSLVYQISRVLPEHAYFEADLVEKVKSLPAVPQTRSGVTGSLVPAVDLFESLLRALPPLLFCVVDGFELLVRDSNSPELKAATKQFVACICEAAASQLTVQPQIFKSLWTTDGFCRNLQQARNSRVLAYVGFEDDEDHESMTLRGREMSPLVEG</sequence>
<reference evidence="2" key="1">
    <citation type="journal article" date="2020" name="Phytopathology">
        <title>Genome Sequence Resources of Colletotrichum truncatum, C. plurivorum, C. musicola, and C. sojae: Four Species Pathogenic to Soybean (Glycine max).</title>
        <authorList>
            <person name="Rogerio F."/>
            <person name="Boufleur T.R."/>
            <person name="Ciampi-Guillardi M."/>
            <person name="Sukno S.A."/>
            <person name="Thon M.R."/>
            <person name="Massola Junior N.S."/>
            <person name="Baroncelli R."/>
        </authorList>
    </citation>
    <scope>NUCLEOTIDE SEQUENCE</scope>
    <source>
        <strain evidence="2">LFN0074</strain>
    </source>
</reference>
<dbReference type="OrthoDB" id="4840035at2759"/>
<organism evidence="2 3">
    <name type="scientific">Colletotrichum musicola</name>
    <dbReference type="NCBI Taxonomy" id="2175873"/>
    <lineage>
        <taxon>Eukaryota</taxon>
        <taxon>Fungi</taxon>
        <taxon>Dikarya</taxon>
        <taxon>Ascomycota</taxon>
        <taxon>Pezizomycotina</taxon>
        <taxon>Sordariomycetes</taxon>
        <taxon>Hypocreomycetidae</taxon>
        <taxon>Glomerellales</taxon>
        <taxon>Glomerellaceae</taxon>
        <taxon>Colletotrichum</taxon>
        <taxon>Colletotrichum orchidearum species complex</taxon>
    </lineage>
</organism>
<protein>
    <submittedName>
        <fullName evidence="2">Uncharacterized protein</fullName>
    </submittedName>
</protein>
<evidence type="ECO:0000313" key="3">
    <source>
        <dbReference type="Proteomes" id="UP000639643"/>
    </source>
</evidence>
<dbReference type="Proteomes" id="UP000639643">
    <property type="component" value="Unassembled WGS sequence"/>
</dbReference>
<keyword evidence="3" id="KW-1185">Reference proteome</keyword>
<accession>A0A8H6NTC3</accession>
<dbReference type="EMBL" id="WIGM01000080">
    <property type="protein sequence ID" value="KAF6842179.1"/>
    <property type="molecule type" value="Genomic_DNA"/>
</dbReference>
<feature type="region of interest" description="Disordered" evidence="1">
    <location>
        <begin position="66"/>
        <end position="92"/>
    </location>
</feature>
<evidence type="ECO:0000256" key="1">
    <source>
        <dbReference type="SAM" id="MobiDB-lite"/>
    </source>
</evidence>
<comment type="caution">
    <text evidence="2">The sequence shown here is derived from an EMBL/GenBank/DDBJ whole genome shotgun (WGS) entry which is preliminary data.</text>
</comment>